<evidence type="ECO:0000313" key="2">
    <source>
        <dbReference type="Proteomes" id="UP000829398"/>
    </source>
</evidence>
<protein>
    <submittedName>
        <fullName evidence="1">Uncharacterized protein</fullName>
    </submittedName>
</protein>
<reference evidence="2" key="1">
    <citation type="journal article" date="2023" name="Hortic. Res.">
        <title>A chromosome-level phased genome enabling allele-level studies in sweet orange: a case study on citrus Huanglongbing tolerance.</title>
        <authorList>
            <person name="Wu B."/>
            <person name="Yu Q."/>
            <person name="Deng Z."/>
            <person name="Duan Y."/>
            <person name="Luo F."/>
            <person name="Gmitter F. Jr."/>
        </authorList>
    </citation>
    <scope>NUCLEOTIDE SEQUENCE [LARGE SCALE GENOMIC DNA]</scope>
    <source>
        <strain evidence="2">cv. Valencia</strain>
    </source>
</reference>
<dbReference type="EMBL" id="CM039173">
    <property type="protein sequence ID" value="KAH9769027.1"/>
    <property type="molecule type" value="Genomic_DNA"/>
</dbReference>
<accession>A0ACB8L6U0</accession>
<gene>
    <name evidence="1" type="ORF">KPL71_011836</name>
</gene>
<evidence type="ECO:0000313" key="1">
    <source>
        <dbReference type="EMBL" id="KAH9769027.1"/>
    </source>
</evidence>
<proteinExistence type="predicted"/>
<sequence length="1265" mass="143258">MASTRVDLEKFNGDNDFYLWSLKMRAILIQQGLDSALDDEQDPMAKKEKGEGSSSFGGDQRIINNKAHNTIILHLSDEVLREVSKERSASGLWAKLEEMFLKKSLAKRLYMKRRLYTFSMKDGVAMKDHVDEFNKLILDLENVNIILEDEDRALILLSSLPESYEHFVDTLLYGRQTLSLKDVKDALESKVLKQRADVKNQSNAEGLVAKGKPEKKHYKQKKNNSQKDKDEKKKKKRKCYFFQKEGHYIKDCFEKKKLEELQKNSNGKAAVASEDEGDYDEADVLVAAERHPSGEWILDSGCSFHMCPNKSLFKTFESVNGGKVLLGNNLACKVAGIGTINLKLHDGITRDLHHVRYVPELKRNLISLGMIDQSGCTIKAENGEIQVTDQGKVVMRGIRKNGLYILVGSSLVQGISASVTRDKTKLWHMRLAHISERGLRELSNQGLLGDDKVTSLKFCEKCVFGKATRLKFSLGRKETKHTLDYIHLDLWGPSQVPSLGGASKEFEDFCKLKGIARHRTVTYTPQQNGLAERMNRTLIERVRCMLLNANLSKGFWTEAVTTAAYLINRSPSSALGFKTPQEFWLGKPPDLSNLRIFGCPAYAHLKQGKLEPRAVKGYFLGYPEGIKGFKIWTLNGKPSRILINRDVTFDEEQMLQSKVETEIEATETKEEESAEQKVKHSESCETSEQPSDQSRERKKPSELDTYQLAMDRERRAIKMPKKYGIADLISYALTVADEVNGVDPLSYKEAMSCEDKQKWFAAMQDEITYLKKNNTWTLVNKPPNKKLVGSKWIFKLKAGASKKEPPRHKARLVAKGFTQREGVDFNKVFSLVVKYSSIRLLLALPAFHDLELEQMDVKTAFLHGSLDEEIFMAQPEGFIESGSEDKVCLLKKSLYGLKQSPRQWYLKFDEFMISHGYCRSKFDNCVYYKFLSSGGGIYLLLYVDDMLIACKQKEEVKKLKVELSTEFEMKDLGAATKILGMQIIRDRDSKILYLSQADYVKRVLTRFNMEDSKPVSTPLSAHFQLSKSLEPTTDDDFNYMRKIPYSSAVGSIMYAMVCTRPDLAHGVGVISRFMGNPGKDHWDAVKWVLRYLRGTADTSIMFGEVSGTSPEVAGFVDSDYAADKDRRRSITGFVFTMYGGAISWKSSLQSVVALSTTEAEYIALTEAVKEAIWLRGLVSELGFRQEVIIVGCDSLSAIQLSKNPKYHERTKHIDVRMHFIRDEISKGVVNVVKVPSEVNPVDMLTKPLPSVRFRDLLNLIGSVSL</sequence>
<organism evidence="1 2">
    <name type="scientific">Citrus sinensis</name>
    <name type="common">Sweet orange</name>
    <name type="synonym">Citrus aurantium var. sinensis</name>
    <dbReference type="NCBI Taxonomy" id="2711"/>
    <lineage>
        <taxon>Eukaryota</taxon>
        <taxon>Viridiplantae</taxon>
        <taxon>Streptophyta</taxon>
        <taxon>Embryophyta</taxon>
        <taxon>Tracheophyta</taxon>
        <taxon>Spermatophyta</taxon>
        <taxon>Magnoliopsida</taxon>
        <taxon>eudicotyledons</taxon>
        <taxon>Gunneridae</taxon>
        <taxon>Pentapetalae</taxon>
        <taxon>rosids</taxon>
        <taxon>malvids</taxon>
        <taxon>Sapindales</taxon>
        <taxon>Rutaceae</taxon>
        <taxon>Aurantioideae</taxon>
        <taxon>Citrus</taxon>
    </lineage>
</organism>
<comment type="caution">
    <text evidence="1">The sequence shown here is derived from an EMBL/GenBank/DDBJ whole genome shotgun (WGS) entry which is preliminary data.</text>
</comment>
<name>A0ACB8L6U0_CITSI</name>
<dbReference type="Proteomes" id="UP000829398">
    <property type="component" value="Chromosome 4"/>
</dbReference>
<keyword evidence="2" id="KW-1185">Reference proteome</keyword>